<gene>
    <name evidence="2" type="ORF">ACAOBT_LOCUS14922</name>
</gene>
<dbReference type="AlphaFoldDB" id="A0A9P0KTI7"/>
<proteinExistence type="predicted"/>
<dbReference type="InterPro" id="IPR041426">
    <property type="entry name" value="Mos1_HTH"/>
</dbReference>
<name>A0A9P0KTI7_ACAOB</name>
<evidence type="ECO:0000313" key="2">
    <source>
        <dbReference type="EMBL" id="CAH1982283.1"/>
    </source>
</evidence>
<evidence type="ECO:0000313" key="3">
    <source>
        <dbReference type="Proteomes" id="UP001152888"/>
    </source>
</evidence>
<dbReference type="Proteomes" id="UP001152888">
    <property type="component" value="Unassembled WGS sequence"/>
</dbReference>
<accession>A0A9P0KTI7</accession>
<dbReference type="OrthoDB" id="5872915at2759"/>
<organism evidence="2 3">
    <name type="scientific">Acanthoscelides obtectus</name>
    <name type="common">Bean weevil</name>
    <name type="synonym">Bruchus obtectus</name>
    <dbReference type="NCBI Taxonomy" id="200917"/>
    <lineage>
        <taxon>Eukaryota</taxon>
        <taxon>Metazoa</taxon>
        <taxon>Ecdysozoa</taxon>
        <taxon>Arthropoda</taxon>
        <taxon>Hexapoda</taxon>
        <taxon>Insecta</taxon>
        <taxon>Pterygota</taxon>
        <taxon>Neoptera</taxon>
        <taxon>Endopterygota</taxon>
        <taxon>Coleoptera</taxon>
        <taxon>Polyphaga</taxon>
        <taxon>Cucujiformia</taxon>
        <taxon>Chrysomeloidea</taxon>
        <taxon>Chrysomelidae</taxon>
        <taxon>Bruchinae</taxon>
        <taxon>Bruchini</taxon>
        <taxon>Acanthoscelides</taxon>
    </lineage>
</organism>
<sequence>MPPGVNPLPLEEAGWFEDLPVSTPEVAEQNLRRIRECQIKVKTIFCQIFAPLTAKIEPKIVRPVELVVKYEYVPMQLIQIALRVEYFVSVSQIKGIQQCKSYQGEQIECTETDIDKSIVQLTLGGAISSWDFKYRMDKRQIRSTFLFHFKLGRKAAEIVRDINDDIGQGTTNERSITGSSSCLVNHTRLKNNVFEKSAVILVKL</sequence>
<comment type="caution">
    <text evidence="2">The sequence shown here is derived from an EMBL/GenBank/DDBJ whole genome shotgun (WGS) entry which is preliminary data.</text>
</comment>
<dbReference type="EMBL" id="CAKOFQ010006918">
    <property type="protein sequence ID" value="CAH1982283.1"/>
    <property type="molecule type" value="Genomic_DNA"/>
</dbReference>
<protein>
    <recommendedName>
        <fullName evidence="1">Mos1 transposase HTH domain-containing protein</fullName>
    </recommendedName>
</protein>
<dbReference type="Pfam" id="PF17906">
    <property type="entry name" value="HTH_48"/>
    <property type="match status" value="1"/>
</dbReference>
<dbReference type="Gene3D" id="1.10.10.1450">
    <property type="match status" value="1"/>
</dbReference>
<reference evidence="2" key="1">
    <citation type="submission" date="2022-03" db="EMBL/GenBank/DDBJ databases">
        <authorList>
            <person name="Sayadi A."/>
        </authorList>
    </citation>
    <scope>NUCLEOTIDE SEQUENCE</scope>
</reference>
<evidence type="ECO:0000259" key="1">
    <source>
        <dbReference type="Pfam" id="PF17906"/>
    </source>
</evidence>
<keyword evidence="3" id="KW-1185">Reference proteome</keyword>
<feature type="domain" description="Mos1 transposase HTH" evidence="1">
    <location>
        <begin position="138"/>
        <end position="176"/>
    </location>
</feature>